<sequence length="115" mass="13059">MQPRDQAAQFPLSLYAEHIQNAINPANQIKVSTATHAQWFLGESYRASLAFVVLVDVYNVRMRVEIRKAKKPSVLYPATRQSTMIPEQPPHHGYIYLPTTTAADDELQLAKFVTF</sequence>
<dbReference type="AlphaFoldDB" id="A0A978UAL2"/>
<name>A0A978UAL2_ZIZJJ</name>
<comment type="caution">
    <text evidence="1">The sequence shown here is derived from an EMBL/GenBank/DDBJ whole genome shotgun (WGS) entry which is preliminary data.</text>
</comment>
<evidence type="ECO:0000313" key="1">
    <source>
        <dbReference type="EMBL" id="KAH7511805.1"/>
    </source>
</evidence>
<dbReference type="Proteomes" id="UP000813462">
    <property type="component" value="Unassembled WGS sequence"/>
</dbReference>
<reference evidence="1" key="1">
    <citation type="journal article" date="2021" name="Front. Plant Sci.">
        <title>Chromosome-Scale Genome Assembly for Chinese Sour Jujube and Insights Into Its Genome Evolution and Domestication Signature.</title>
        <authorList>
            <person name="Shen L.-Y."/>
            <person name="Luo H."/>
            <person name="Wang X.-L."/>
            <person name="Wang X.-M."/>
            <person name="Qiu X.-J."/>
            <person name="Liu H."/>
            <person name="Zhou S.-S."/>
            <person name="Jia K.-H."/>
            <person name="Nie S."/>
            <person name="Bao Y.-T."/>
            <person name="Zhang R.-G."/>
            <person name="Yun Q.-Z."/>
            <person name="Chai Y.-H."/>
            <person name="Lu J.-Y."/>
            <person name="Li Y."/>
            <person name="Zhao S.-W."/>
            <person name="Mao J.-F."/>
            <person name="Jia S.-G."/>
            <person name="Mao Y.-M."/>
        </authorList>
    </citation>
    <scope>NUCLEOTIDE SEQUENCE</scope>
    <source>
        <strain evidence="1">AT0</strain>
        <tissue evidence="1">Leaf</tissue>
    </source>
</reference>
<organism evidence="1 2">
    <name type="scientific">Ziziphus jujuba var. spinosa</name>
    <dbReference type="NCBI Taxonomy" id="714518"/>
    <lineage>
        <taxon>Eukaryota</taxon>
        <taxon>Viridiplantae</taxon>
        <taxon>Streptophyta</taxon>
        <taxon>Embryophyta</taxon>
        <taxon>Tracheophyta</taxon>
        <taxon>Spermatophyta</taxon>
        <taxon>Magnoliopsida</taxon>
        <taxon>eudicotyledons</taxon>
        <taxon>Gunneridae</taxon>
        <taxon>Pentapetalae</taxon>
        <taxon>rosids</taxon>
        <taxon>fabids</taxon>
        <taxon>Rosales</taxon>
        <taxon>Rhamnaceae</taxon>
        <taxon>Paliureae</taxon>
        <taxon>Ziziphus</taxon>
    </lineage>
</organism>
<dbReference type="EMBL" id="JAEACU010000012">
    <property type="protein sequence ID" value="KAH7511805.1"/>
    <property type="molecule type" value="Genomic_DNA"/>
</dbReference>
<proteinExistence type="predicted"/>
<protein>
    <submittedName>
        <fullName evidence="1">Uncharacterized protein</fullName>
    </submittedName>
</protein>
<accession>A0A978UAL2</accession>
<evidence type="ECO:0000313" key="2">
    <source>
        <dbReference type="Proteomes" id="UP000813462"/>
    </source>
</evidence>
<gene>
    <name evidence="1" type="ORF">FEM48_Zijuj12G0021500</name>
</gene>